<sequence>MKAPAHYFLEVSGRKKDYLPKICPDKVPSIELLEGNWGDVGSIILVHYSLGGQKLLSWESVEAVDKENQSITYNFFKGDPMKMYKTLKVSFQVSTVDEKNYLKWTYVYEKLNADVPAPDAFKVLAGEIADAIDAHYVELQNKCQGIQA</sequence>
<dbReference type="InterPro" id="IPR000916">
    <property type="entry name" value="Bet_v_I/MLP"/>
</dbReference>
<proteinExistence type="predicted"/>
<dbReference type="SMART" id="SM01037">
    <property type="entry name" value="Bet_v_1"/>
    <property type="match status" value="1"/>
</dbReference>
<reference evidence="2 3" key="1">
    <citation type="submission" date="2024-11" db="EMBL/GenBank/DDBJ databases">
        <title>A near-complete genome assembly of Cinchona calisaya.</title>
        <authorList>
            <person name="Lian D.C."/>
            <person name="Zhao X.W."/>
            <person name="Wei L."/>
        </authorList>
    </citation>
    <scope>NUCLEOTIDE SEQUENCE [LARGE SCALE GENOMIC DNA]</scope>
    <source>
        <tissue evidence="2">Nenye</tissue>
    </source>
</reference>
<dbReference type="AlphaFoldDB" id="A0ABD2YX19"/>
<evidence type="ECO:0000313" key="3">
    <source>
        <dbReference type="Proteomes" id="UP001630127"/>
    </source>
</evidence>
<feature type="domain" description="Bet v I/Major latex protein" evidence="1">
    <location>
        <begin position="1"/>
        <end position="139"/>
    </location>
</feature>
<evidence type="ECO:0000259" key="1">
    <source>
        <dbReference type="SMART" id="SM01037"/>
    </source>
</evidence>
<dbReference type="Gene3D" id="3.30.530.20">
    <property type="match status" value="1"/>
</dbReference>
<dbReference type="InterPro" id="IPR051761">
    <property type="entry name" value="MLP-like_ligand-binding"/>
</dbReference>
<accession>A0ABD2YX19</accession>
<dbReference type="PANTHER" id="PTHR31907">
    <property type="entry name" value="MLP-LIKE PROTEIN 423"/>
    <property type="match status" value="1"/>
</dbReference>
<dbReference type="InterPro" id="IPR023393">
    <property type="entry name" value="START-like_dom_sf"/>
</dbReference>
<dbReference type="Pfam" id="PF00407">
    <property type="entry name" value="Bet_v_1"/>
    <property type="match status" value="1"/>
</dbReference>
<organism evidence="2 3">
    <name type="scientific">Cinchona calisaya</name>
    <dbReference type="NCBI Taxonomy" id="153742"/>
    <lineage>
        <taxon>Eukaryota</taxon>
        <taxon>Viridiplantae</taxon>
        <taxon>Streptophyta</taxon>
        <taxon>Embryophyta</taxon>
        <taxon>Tracheophyta</taxon>
        <taxon>Spermatophyta</taxon>
        <taxon>Magnoliopsida</taxon>
        <taxon>eudicotyledons</taxon>
        <taxon>Gunneridae</taxon>
        <taxon>Pentapetalae</taxon>
        <taxon>asterids</taxon>
        <taxon>lamiids</taxon>
        <taxon>Gentianales</taxon>
        <taxon>Rubiaceae</taxon>
        <taxon>Cinchonoideae</taxon>
        <taxon>Cinchoneae</taxon>
        <taxon>Cinchona</taxon>
    </lineage>
</organism>
<comment type="caution">
    <text evidence="2">The sequence shown here is derived from an EMBL/GenBank/DDBJ whole genome shotgun (WGS) entry which is preliminary data.</text>
</comment>
<name>A0ABD2YX19_9GENT</name>
<protein>
    <recommendedName>
        <fullName evidence="1">Bet v I/Major latex protein domain-containing protein</fullName>
    </recommendedName>
</protein>
<gene>
    <name evidence="2" type="ORF">ACH5RR_029966</name>
</gene>
<evidence type="ECO:0000313" key="2">
    <source>
        <dbReference type="EMBL" id="KAL3510565.1"/>
    </source>
</evidence>
<dbReference type="Proteomes" id="UP001630127">
    <property type="component" value="Unassembled WGS sequence"/>
</dbReference>
<dbReference type="EMBL" id="JBJUIK010000012">
    <property type="protein sequence ID" value="KAL3510565.1"/>
    <property type="molecule type" value="Genomic_DNA"/>
</dbReference>
<dbReference type="SUPFAM" id="SSF55961">
    <property type="entry name" value="Bet v1-like"/>
    <property type="match status" value="1"/>
</dbReference>
<keyword evidence="3" id="KW-1185">Reference proteome</keyword>